<evidence type="ECO:0000313" key="6">
    <source>
        <dbReference type="Proteomes" id="UP001589818"/>
    </source>
</evidence>
<evidence type="ECO:0000256" key="2">
    <source>
        <dbReference type="ARBA" id="ARBA00023125"/>
    </source>
</evidence>
<organism evidence="5 6">
    <name type="scientific">Paenibacillus mendelii</name>
    <dbReference type="NCBI Taxonomy" id="206163"/>
    <lineage>
        <taxon>Bacteria</taxon>
        <taxon>Bacillati</taxon>
        <taxon>Bacillota</taxon>
        <taxon>Bacilli</taxon>
        <taxon>Bacillales</taxon>
        <taxon>Paenibacillaceae</taxon>
        <taxon>Paenibacillus</taxon>
    </lineage>
</organism>
<dbReference type="InterPro" id="IPR036390">
    <property type="entry name" value="WH_DNA-bd_sf"/>
</dbReference>
<dbReference type="RefSeq" id="WP_204817554.1">
    <property type="nucleotide sequence ID" value="NZ_JANHOF010000002.1"/>
</dbReference>
<sequence length="234" mass="25529">MLQKTNRLTLVEQVAMQMEALIESGQWAVGMRIPAEPELMDELCVSRNTLREAIRALIHAGLLKTRQGDGTYVCSSSVLGAALQRRISRTNVVQTLEVRHALEREAAYLAAQHRTDEDAAAMQACLQACELAAEDNDNQAYVAADIQLHQAIVAASHNDILIELYGHLIEAVQESVSAVHKPGNQAIYLLTHRQVIEAIIAREGEAAAASVHRYIEDSKQESAGGNGSSKEILL</sequence>
<proteinExistence type="predicted"/>
<accession>A0ABV6JIX4</accession>
<dbReference type="PRINTS" id="PR00035">
    <property type="entry name" value="HTHGNTR"/>
</dbReference>
<dbReference type="PANTHER" id="PTHR43537">
    <property type="entry name" value="TRANSCRIPTIONAL REGULATOR, GNTR FAMILY"/>
    <property type="match status" value="1"/>
</dbReference>
<dbReference type="Gene3D" id="1.10.10.10">
    <property type="entry name" value="Winged helix-like DNA-binding domain superfamily/Winged helix DNA-binding domain"/>
    <property type="match status" value="1"/>
</dbReference>
<keyword evidence="2" id="KW-0238">DNA-binding</keyword>
<dbReference type="SMART" id="SM00345">
    <property type="entry name" value="HTH_GNTR"/>
    <property type="match status" value="1"/>
</dbReference>
<comment type="caution">
    <text evidence="5">The sequence shown here is derived from an EMBL/GenBank/DDBJ whole genome shotgun (WGS) entry which is preliminary data.</text>
</comment>
<dbReference type="InterPro" id="IPR036388">
    <property type="entry name" value="WH-like_DNA-bd_sf"/>
</dbReference>
<dbReference type="Pfam" id="PF07729">
    <property type="entry name" value="FCD"/>
    <property type="match status" value="1"/>
</dbReference>
<evidence type="ECO:0000259" key="4">
    <source>
        <dbReference type="PROSITE" id="PS50949"/>
    </source>
</evidence>
<dbReference type="Pfam" id="PF00392">
    <property type="entry name" value="GntR"/>
    <property type="match status" value="1"/>
</dbReference>
<evidence type="ECO:0000313" key="5">
    <source>
        <dbReference type="EMBL" id="MFC0395868.1"/>
    </source>
</evidence>
<dbReference type="Gene3D" id="1.20.120.530">
    <property type="entry name" value="GntR ligand-binding domain-like"/>
    <property type="match status" value="1"/>
</dbReference>
<evidence type="ECO:0000256" key="3">
    <source>
        <dbReference type="ARBA" id="ARBA00023163"/>
    </source>
</evidence>
<feature type="domain" description="HTH gntR-type" evidence="4">
    <location>
        <begin position="8"/>
        <end position="76"/>
    </location>
</feature>
<dbReference type="CDD" id="cd07377">
    <property type="entry name" value="WHTH_GntR"/>
    <property type="match status" value="1"/>
</dbReference>
<dbReference type="EMBL" id="JBHLVF010000047">
    <property type="protein sequence ID" value="MFC0395868.1"/>
    <property type="molecule type" value="Genomic_DNA"/>
</dbReference>
<dbReference type="InterPro" id="IPR011711">
    <property type="entry name" value="GntR_C"/>
</dbReference>
<reference evidence="5 6" key="1">
    <citation type="submission" date="2024-09" db="EMBL/GenBank/DDBJ databases">
        <authorList>
            <person name="Sun Q."/>
            <person name="Mori K."/>
        </authorList>
    </citation>
    <scope>NUCLEOTIDE SEQUENCE [LARGE SCALE GENOMIC DNA]</scope>
    <source>
        <strain evidence="5 6">CCM 4839</strain>
    </source>
</reference>
<keyword evidence="1" id="KW-0805">Transcription regulation</keyword>
<keyword evidence="3" id="KW-0804">Transcription</keyword>
<name>A0ABV6JIX4_9BACL</name>
<dbReference type="SMART" id="SM00895">
    <property type="entry name" value="FCD"/>
    <property type="match status" value="1"/>
</dbReference>
<gene>
    <name evidence="5" type="ORF">ACFFJ8_31405</name>
</gene>
<dbReference type="InterPro" id="IPR000524">
    <property type="entry name" value="Tscrpt_reg_HTH_GntR"/>
</dbReference>
<dbReference type="InterPro" id="IPR008920">
    <property type="entry name" value="TF_FadR/GntR_C"/>
</dbReference>
<dbReference type="Proteomes" id="UP001589818">
    <property type="component" value="Unassembled WGS sequence"/>
</dbReference>
<dbReference type="PANTHER" id="PTHR43537:SF47">
    <property type="entry name" value="REGULATORY PROTEIN GNTR HTH"/>
    <property type="match status" value="1"/>
</dbReference>
<protein>
    <submittedName>
        <fullName evidence="5">FadR/GntR family transcriptional regulator</fullName>
    </submittedName>
</protein>
<dbReference type="PROSITE" id="PS50949">
    <property type="entry name" value="HTH_GNTR"/>
    <property type="match status" value="1"/>
</dbReference>
<dbReference type="SUPFAM" id="SSF48008">
    <property type="entry name" value="GntR ligand-binding domain-like"/>
    <property type="match status" value="1"/>
</dbReference>
<keyword evidence="6" id="KW-1185">Reference proteome</keyword>
<dbReference type="SUPFAM" id="SSF46785">
    <property type="entry name" value="Winged helix' DNA-binding domain"/>
    <property type="match status" value="1"/>
</dbReference>
<evidence type="ECO:0000256" key="1">
    <source>
        <dbReference type="ARBA" id="ARBA00023015"/>
    </source>
</evidence>